<evidence type="ECO:0000313" key="3">
    <source>
        <dbReference type="Proteomes" id="UP000375525"/>
    </source>
</evidence>
<evidence type="ECO:0000256" key="1">
    <source>
        <dbReference type="SAM" id="MobiDB-lite"/>
    </source>
</evidence>
<protein>
    <submittedName>
        <fullName evidence="2">Uncharacterized protein</fullName>
    </submittedName>
</protein>
<feature type="region of interest" description="Disordered" evidence="1">
    <location>
        <begin position="360"/>
        <end position="393"/>
    </location>
</feature>
<sequence>MRAALTAQCSALVEQGLRHGGLQRATGDDAAEVAQVLRTQADIARAVAAVVGIDPGFDDTVVGQLATTAQVDAVAGRETSLVAQAARRLDVERGAGVDRTLGVEAGGVDVDRARRRGLGQAQVAVGINLDVTATRCQITGQAHADASFGADQANGVGVHAAQCAGVDGQLRGYTAIRSPRGGGQGFGVDVVASGDDRQIIRLQLGVDLRTAGDDFKTVEVAGVQAGSVNRHAAAVDLVMVESAHAIQHRLTGGQGHARGVDETAAVARNPIRIRDDHSCRLSRDFRIAVELARATAINLIQNYLRGGPVKVRVAQNDPTQLRRLGAHRGVVENDPVGADVIVLELIVRKARVIGRSDLDNRNAITGHPEAAPRRTDHDAVSLCPHRLPEHDVR</sequence>
<accession>A0A5E7QPP1</accession>
<dbReference type="AlphaFoldDB" id="A0A5E7QPP1"/>
<gene>
    <name evidence="2" type="ORF">PS880_06214</name>
</gene>
<proteinExistence type="predicted"/>
<feature type="compositionally biased region" description="Basic and acidic residues" evidence="1">
    <location>
        <begin position="370"/>
        <end position="379"/>
    </location>
</feature>
<evidence type="ECO:0000313" key="2">
    <source>
        <dbReference type="EMBL" id="VVP60853.1"/>
    </source>
</evidence>
<organism evidence="2 3">
    <name type="scientific">Pseudomonas fluorescens</name>
    <dbReference type="NCBI Taxonomy" id="294"/>
    <lineage>
        <taxon>Bacteria</taxon>
        <taxon>Pseudomonadati</taxon>
        <taxon>Pseudomonadota</taxon>
        <taxon>Gammaproteobacteria</taxon>
        <taxon>Pseudomonadales</taxon>
        <taxon>Pseudomonadaceae</taxon>
        <taxon>Pseudomonas</taxon>
    </lineage>
</organism>
<reference evidence="2 3" key="1">
    <citation type="submission" date="2019-09" db="EMBL/GenBank/DDBJ databases">
        <authorList>
            <person name="Chandra G."/>
            <person name="Truman W A."/>
        </authorList>
    </citation>
    <scope>NUCLEOTIDE SEQUENCE [LARGE SCALE GENOMIC DNA]</scope>
    <source>
        <strain evidence="2">PS880</strain>
    </source>
</reference>
<name>A0A5E7QPP1_PSEFL</name>
<dbReference type="Proteomes" id="UP000375525">
    <property type="component" value="Unassembled WGS sequence"/>
</dbReference>
<dbReference type="EMBL" id="CABVIH010000059">
    <property type="protein sequence ID" value="VVP60853.1"/>
    <property type="molecule type" value="Genomic_DNA"/>
</dbReference>